<evidence type="ECO:0000259" key="4">
    <source>
        <dbReference type="PROSITE" id="PS50048"/>
    </source>
</evidence>
<keyword evidence="2" id="KW-0539">Nucleus</keyword>
<dbReference type="InterPro" id="IPR021858">
    <property type="entry name" value="Fun_TF"/>
</dbReference>
<proteinExistence type="predicted"/>
<feature type="region of interest" description="Disordered" evidence="3">
    <location>
        <begin position="546"/>
        <end position="566"/>
    </location>
</feature>
<dbReference type="AlphaFoldDB" id="A0AAI9WVH9"/>
<dbReference type="PANTHER" id="PTHR37534">
    <property type="entry name" value="TRANSCRIPTIONAL ACTIVATOR PROTEIN UGA3"/>
    <property type="match status" value="1"/>
</dbReference>
<dbReference type="PROSITE" id="PS50048">
    <property type="entry name" value="ZN2_CY6_FUNGAL_2"/>
    <property type="match status" value="1"/>
</dbReference>
<dbReference type="InterPro" id="IPR036864">
    <property type="entry name" value="Zn2-C6_fun-type_DNA-bd_sf"/>
</dbReference>
<dbReference type="EMBL" id="JAHUZD010000149">
    <property type="protein sequence ID" value="KAI3402393.2"/>
    <property type="molecule type" value="Genomic_DNA"/>
</dbReference>
<dbReference type="InterPro" id="IPR001138">
    <property type="entry name" value="Zn2Cys6_DnaBD"/>
</dbReference>
<feature type="compositionally biased region" description="Acidic residues" evidence="3">
    <location>
        <begin position="113"/>
        <end position="126"/>
    </location>
</feature>
<evidence type="ECO:0000256" key="1">
    <source>
        <dbReference type="ARBA" id="ARBA00004123"/>
    </source>
</evidence>
<accession>A0AAI9WVH9</accession>
<reference evidence="5" key="1">
    <citation type="journal article" date="2022" name="DNA Res.">
        <title>Genome analysis of five recently described species of the CUG-Ser clade uncovers Candida theae as a new hybrid lineage with pathogenic potential in the Candida parapsilosis species complex.</title>
        <authorList>
            <person name="Mixao V."/>
            <person name="Del Olmo V."/>
            <person name="Hegedusova E."/>
            <person name="Saus E."/>
            <person name="Pryszcz L."/>
            <person name="Cillingova A."/>
            <person name="Nosek J."/>
            <person name="Gabaldon T."/>
        </authorList>
    </citation>
    <scope>NUCLEOTIDE SEQUENCE</scope>
    <source>
        <strain evidence="5">CBS 10844</strain>
    </source>
</reference>
<dbReference type="RefSeq" id="XP_049178142.1">
    <property type="nucleotide sequence ID" value="XM_049326277.1"/>
</dbReference>
<dbReference type="GO" id="GO:0000976">
    <property type="term" value="F:transcription cis-regulatory region binding"/>
    <property type="evidence" value="ECO:0007669"/>
    <property type="project" value="TreeGrafter"/>
</dbReference>
<evidence type="ECO:0000256" key="3">
    <source>
        <dbReference type="SAM" id="MobiDB-lite"/>
    </source>
</evidence>
<dbReference type="SUPFAM" id="SSF57701">
    <property type="entry name" value="Zn2/Cys6 DNA-binding domain"/>
    <property type="match status" value="1"/>
</dbReference>
<gene>
    <name evidence="5" type="ORF">KGF56_004801</name>
</gene>
<feature type="compositionally biased region" description="Low complexity" evidence="3">
    <location>
        <begin position="127"/>
        <end position="146"/>
    </location>
</feature>
<dbReference type="CDD" id="cd00067">
    <property type="entry name" value="GAL4"/>
    <property type="match status" value="1"/>
</dbReference>
<keyword evidence="6" id="KW-1185">Reference proteome</keyword>
<feature type="compositionally biased region" description="Low complexity" evidence="3">
    <location>
        <begin position="553"/>
        <end position="566"/>
    </location>
</feature>
<dbReference type="SMART" id="SM00066">
    <property type="entry name" value="GAL4"/>
    <property type="match status" value="1"/>
</dbReference>
<dbReference type="Pfam" id="PF00172">
    <property type="entry name" value="Zn_clus"/>
    <property type="match status" value="1"/>
</dbReference>
<feature type="domain" description="Zn(2)-C6 fungal-type" evidence="4">
    <location>
        <begin position="26"/>
        <end position="54"/>
    </location>
</feature>
<evidence type="ECO:0000256" key="2">
    <source>
        <dbReference type="ARBA" id="ARBA00023242"/>
    </source>
</evidence>
<feature type="compositionally biased region" description="Low complexity" evidence="3">
    <location>
        <begin position="225"/>
        <end position="235"/>
    </location>
</feature>
<organism evidence="5 6">
    <name type="scientific">Candida oxycetoniae</name>
    <dbReference type="NCBI Taxonomy" id="497107"/>
    <lineage>
        <taxon>Eukaryota</taxon>
        <taxon>Fungi</taxon>
        <taxon>Dikarya</taxon>
        <taxon>Ascomycota</taxon>
        <taxon>Saccharomycotina</taxon>
        <taxon>Pichiomycetes</taxon>
        <taxon>Debaryomycetaceae</taxon>
        <taxon>Candida/Lodderomyces clade</taxon>
        <taxon>Candida</taxon>
    </lineage>
</organism>
<dbReference type="PANTHER" id="PTHR37534:SF15">
    <property type="entry name" value="ZN(II)2CYS6 TRANSCRIPTION FACTOR (EUROFUNG)"/>
    <property type="match status" value="1"/>
</dbReference>
<evidence type="ECO:0000313" key="6">
    <source>
        <dbReference type="Proteomes" id="UP001202479"/>
    </source>
</evidence>
<dbReference type="Gene3D" id="4.10.240.10">
    <property type="entry name" value="Zn(2)-C6 fungal-type DNA-binding domain"/>
    <property type="match status" value="1"/>
</dbReference>
<feature type="compositionally biased region" description="Polar residues" evidence="3">
    <location>
        <begin position="153"/>
        <end position="165"/>
    </location>
</feature>
<feature type="region of interest" description="Disordered" evidence="3">
    <location>
        <begin position="212"/>
        <end position="242"/>
    </location>
</feature>
<dbReference type="GeneID" id="73382414"/>
<dbReference type="Proteomes" id="UP001202479">
    <property type="component" value="Unassembled WGS sequence"/>
</dbReference>
<dbReference type="GO" id="GO:0045944">
    <property type="term" value="P:positive regulation of transcription by RNA polymerase II"/>
    <property type="evidence" value="ECO:0007669"/>
    <property type="project" value="TreeGrafter"/>
</dbReference>
<dbReference type="GO" id="GO:0008270">
    <property type="term" value="F:zinc ion binding"/>
    <property type="evidence" value="ECO:0007669"/>
    <property type="project" value="InterPro"/>
</dbReference>
<dbReference type="GO" id="GO:0000981">
    <property type="term" value="F:DNA-binding transcription factor activity, RNA polymerase II-specific"/>
    <property type="evidence" value="ECO:0007669"/>
    <property type="project" value="InterPro"/>
</dbReference>
<dbReference type="PROSITE" id="PS00463">
    <property type="entry name" value="ZN2_CY6_FUNGAL_1"/>
    <property type="match status" value="1"/>
</dbReference>
<feature type="region of interest" description="Disordered" evidence="3">
    <location>
        <begin position="105"/>
        <end position="167"/>
    </location>
</feature>
<evidence type="ECO:0000313" key="5">
    <source>
        <dbReference type="EMBL" id="KAI3402393.2"/>
    </source>
</evidence>
<dbReference type="Pfam" id="PF11951">
    <property type="entry name" value="Fungal_trans_2"/>
    <property type="match status" value="1"/>
</dbReference>
<comment type="subcellular location">
    <subcellularLocation>
        <location evidence="1">Nucleus</location>
    </subcellularLocation>
</comment>
<protein>
    <recommendedName>
        <fullName evidence="4">Zn(2)-C6 fungal-type domain-containing protein</fullName>
    </recommendedName>
</protein>
<name>A0AAI9WVH9_9ASCO</name>
<dbReference type="GO" id="GO:0005634">
    <property type="term" value="C:nucleus"/>
    <property type="evidence" value="ECO:0007669"/>
    <property type="project" value="UniProtKB-SubCell"/>
</dbReference>
<sequence>MSLALDKTHCSSSTPTIVTRTKSRNGCLTCKKKRLKCDETKPACINCTKKNIRCGGYATNFKWKSFKETKSLINEKSLNRHLELASLSVTGKSITKISKESELISRGLNPESAQEEDDDEEEEEVDSNNNNAALFTSSSSSSLSSAKRYSLPQRESPSRSGSDVTNPLLKPYSKTFSFSDFSSVKSKYENNNNNNDNISSADMAVVDIGGKQTSESSPLVLTKASPSSLSPEPLSMTKKTTKDPDFDVFGTPLLSAILSFANNPEEVDVSSVELLTPQALDRAQVAWAAASPDSDSVRSLAKSSEQDQILFLYCEHTSGIMSIKNGTHENPWRNMIVPLARKYNCLFNSIASMTLFHLAGRRELASAPEELRPRASNYMKRCILELASGLSKIESGDDCELPADIALATCLNLAFSEVWGTHTSSGIAHLKGAKSIIDKILALLKECQAEIWEERQKQSPIIRYSPNKKASKIGIELILFDQLEYEKMVHDSLRNESCVIIPQSIRFLLNAWIYLEVLARVTADANHDDKGIDLVATITTMLNKDQRNEKQQVDSSSSSSVQSDSTESFPSFFDVFDSFQYNTDSIDPLLGCGQGLFSIIGKVANLVAKIRKTKTRENWKRRNSLNTITQASVLRQALLDWVPSIDSSAVDQEAGGNGLKKTWDLASCIATAEAYRNSALLFLHQGVPELPSLPSHVLAEKILVLLSSIPVSSNLGIVHIFPLLVASCEAEPGEERDWCTARWKVLAEKMALGSIDRGVEVVKEVWKRKDQQSRDKTKHFYQYHNPLKNLMFIMNSGGDQPNKVDEGGIESRTHWTNVMKEWGWEVLLG</sequence>
<comment type="caution">
    <text evidence="5">The sequence shown here is derived from an EMBL/GenBank/DDBJ whole genome shotgun (WGS) entry which is preliminary data.</text>
</comment>